<comment type="function">
    <text evidence="2 12">Catalyzes reversively the conversion of L-aspartate beta-semialdehyde (ASA) to L-2,4-diaminobutyrate (DABA) by transamination with L-glutamate.</text>
</comment>
<evidence type="ECO:0000256" key="9">
    <source>
        <dbReference type="ARBA" id="ARBA00022898"/>
    </source>
</evidence>
<evidence type="ECO:0000256" key="10">
    <source>
        <dbReference type="ARBA" id="ARBA00049111"/>
    </source>
</evidence>
<evidence type="ECO:0000256" key="12">
    <source>
        <dbReference type="RuleBase" id="RU365034"/>
    </source>
</evidence>
<evidence type="ECO:0000256" key="13">
    <source>
        <dbReference type="SAM" id="MobiDB-lite"/>
    </source>
</evidence>
<reference evidence="15" key="1">
    <citation type="journal article" date="2019" name="Int. J. Syst. Evol. Microbiol.">
        <title>The Global Catalogue of Microorganisms (GCM) 10K type strain sequencing project: providing services to taxonomists for standard genome sequencing and annotation.</title>
        <authorList>
            <consortium name="The Broad Institute Genomics Platform"/>
            <consortium name="The Broad Institute Genome Sequencing Center for Infectious Disease"/>
            <person name="Wu L."/>
            <person name="Ma J."/>
        </authorList>
    </citation>
    <scope>NUCLEOTIDE SEQUENCE [LARGE SCALE GENOMIC DNA]</scope>
    <source>
        <strain evidence="15">JCM 3369</strain>
    </source>
</reference>
<dbReference type="InterPro" id="IPR005814">
    <property type="entry name" value="Aminotrans_3"/>
</dbReference>
<dbReference type="RefSeq" id="WP_378063474.1">
    <property type="nucleotide sequence ID" value="NZ_JBHSXS010000012.1"/>
</dbReference>
<accession>A0ABW2CL98</accession>
<dbReference type="PANTHER" id="PTHR43552:SF2">
    <property type="entry name" value="DIAMINOBUTYRATE--2-OXOGLUTARATE TRANSAMINASE"/>
    <property type="match status" value="1"/>
</dbReference>
<evidence type="ECO:0000256" key="4">
    <source>
        <dbReference type="ARBA" id="ARBA00008954"/>
    </source>
</evidence>
<dbReference type="InterPro" id="IPR015424">
    <property type="entry name" value="PyrdxlP-dep_Trfase"/>
</dbReference>
<dbReference type="InterPro" id="IPR012773">
    <property type="entry name" value="Ectoine_EctB"/>
</dbReference>
<comment type="pathway">
    <text evidence="3 12">Amine and polyamine biosynthesis; ectoine biosynthesis; L-ectoine from L-aspartate 4-semialdehyde: step 1/3.</text>
</comment>
<gene>
    <name evidence="14" type="primary">ectB</name>
    <name evidence="14" type="ORF">ACFQKB_21495</name>
</gene>
<evidence type="ECO:0000256" key="3">
    <source>
        <dbReference type="ARBA" id="ARBA00004946"/>
    </source>
</evidence>
<dbReference type="EC" id="2.6.1.76" evidence="5 12"/>
<keyword evidence="15" id="KW-1185">Reference proteome</keyword>
<dbReference type="EMBL" id="JBHSXS010000012">
    <property type="protein sequence ID" value="MFC6882344.1"/>
    <property type="molecule type" value="Genomic_DNA"/>
</dbReference>
<proteinExistence type="inferred from homology"/>
<dbReference type="Pfam" id="PF00202">
    <property type="entry name" value="Aminotran_3"/>
    <property type="match status" value="1"/>
</dbReference>
<dbReference type="PANTHER" id="PTHR43552">
    <property type="entry name" value="DIAMINOBUTYRATE--2-OXOGLUTARATE AMINOTRANSFERASE"/>
    <property type="match status" value="1"/>
</dbReference>
<dbReference type="NCBIfam" id="NF006733">
    <property type="entry name" value="PRK09264.1"/>
    <property type="match status" value="1"/>
</dbReference>
<keyword evidence="7 12" id="KW-0032">Aminotransferase</keyword>
<dbReference type="Proteomes" id="UP001596380">
    <property type="component" value="Unassembled WGS sequence"/>
</dbReference>
<protein>
    <recommendedName>
        <fullName evidence="6 12">Diaminobutyrate--2-oxoglutarate transaminase</fullName>
        <ecNumber evidence="5 12">2.6.1.76</ecNumber>
    </recommendedName>
    <alternativeName>
        <fullName evidence="12">DABA aminotransferase</fullName>
    </alternativeName>
</protein>
<evidence type="ECO:0000256" key="8">
    <source>
        <dbReference type="ARBA" id="ARBA00022679"/>
    </source>
</evidence>
<sequence>MNVFQKLESEVRSYSRSWPTVFTTAQGSRMYDEEGRSFLDFFAGAGGLNYGHNHPHLKTELMRYLAADSVVHSLDMHTVAKRRFLEAFQRVVLGPRKLGYKVQLPGPAGTSAVEAALKLARKYTGRQTVIAFTNAFHGMSLGSLAVTGNAAKRASAGVPLAHTVTMPYDGYLDGRVPDFQLLERMLEDSGSGLDRPAAVIVETVQGEGGVNVAGPQWLCGLADLCKRHDMLLIVDDVQMGCGRTGPFFSFETAGIVPAIVCLSKSLSGYGLPLALTLFPPELDVWAPGEHSGTFRGSDPAFVTAAAALDFWTGEGLEQQTAAKGDLVRRALRSLANEHRGLVTEVRGRGLVWGLAFAEPARAAAVCRAAFERGLLVETSGPKGEVVKLLPPLTTTERELDEGLEILARALETLAREPSGPPDAGSGGGVDSKSAGDQNHANRKLSY</sequence>
<dbReference type="CDD" id="cd00610">
    <property type="entry name" value="OAT_like"/>
    <property type="match status" value="1"/>
</dbReference>
<comment type="catalytic activity">
    <reaction evidence="10 12">
        <text>L-2,4-diaminobutanoate + 2-oxoglutarate = L-aspartate 4-semialdehyde + L-glutamate</text>
        <dbReference type="Rhea" id="RHEA:11160"/>
        <dbReference type="ChEBI" id="CHEBI:16810"/>
        <dbReference type="ChEBI" id="CHEBI:29985"/>
        <dbReference type="ChEBI" id="CHEBI:58761"/>
        <dbReference type="ChEBI" id="CHEBI:537519"/>
        <dbReference type="EC" id="2.6.1.76"/>
    </reaction>
</comment>
<dbReference type="InterPro" id="IPR015421">
    <property type="entry name" value="PyrdxlP-dep_Trfase_major"/>
</dbReference>
<evidence type="ECO:0000313" key="14">
    <source>
        <dbReference type="EMBL" id="MFC6882344.1"/>
    </source>
</evidence>
<dbReference type="GO" id="GO:0045303">
    <property type="term" value="F:diaminobutyrate-2-oxoglutarate transaminase activity"/>
    <property type="evidence" value="ECO:0007669"/>
    <property type="project" value="UniProtKB-EC"/>
</dbReference>
<comment type="similarity">
    <text evidence="4 11">Belongs to the class-III pyridoxal-phosphate-dependent aminotransferase family.</text>
</comment>
<evidence type="ECO:0000256" key="2">
    <source>
        <dbReference type="ARBA" id="ARBA00002189"/>
    </source>
</evidence>
<dbReference type="InterPro" id="IPR004637">
    <property type="entry name" value="Dat"/>
</dbReference>
<keyword evidence="8 12" id="KW-0808">Transferase</keyword>
<dbReference type="Gene3D" id="3.90.1150.10">
    <property type="entry name" value="Aspartate Aminotransferase, domain 1"/>
    <property type="match status" value="1"/>
</dbReference>
<evidence type="ECO:0000256" key="6">
    <source>
        <dbReference type="ARBA" id="ARBA00014798"/>
    </source>
</evidence>
<comment type="caution">
    <text evidence="14">The sequence shown here is derived from an EMBL/GenBank/DDBJ whole genome shotgun (WGS) entry which is preliminary data.</text>
</comment>
<dbReference type="InterPro" id="IPR015422">
    <property type="entry name" value="PyrdxlP-dep_Trfase_small"/>
</dbReference>
<organism evidence="14 15">
    <name type="scientific">Actinomadura yumaensis</name>
    <dbReference type="NCBI Taxonomy" id="111807"/>
    <lineage>
        <taxon>Bacteria</taxon>
        <taxon>Bacillati</taxon>
        <taxon>Actinomycetota</taxon>
        <taxon>Actinomycetes</taxon>
        <taxon>Streptosporangiales</taxon>
        <taxon>Thermomonosporaceae</taxon>
        <taxon>Actinomadura</taxon>
    </lineage>
</organism>
<evidence type="ECO:0000256" key="5">
    <source>
        <dbReference type="ARBA" id="ARBA00013155"/>
    </source>
</evidence>
<dbReference type="Gene3D" id="3.40.640.10">
    <property type="entry name" value="Type I PLP-dependent aspartate aminotransferase-like (Major domain)"/>
    <property type="match status" value="1"/>
</dbReference>
<evidence type="ECO:0000256" key="1">
    <source>
        <dbReference type="ARBA" id="ARBA00001933"/>
    </source>
</evidence>
<dbReference type="PIRSF" id="PIRSF000521">
    <property type="entry name" value="Transaminase_4ab_Lys_Orn"/>
    <property type="match status" value="1"/>
</dbReference>
<name>A0ABW2CL98_9ACTN</name>
<evidence type="ECO:0000313" key="15">
    <source>
        <dbReference type="Proteomes" id="UP001596380"/>
    </source>
</evidence>
<dbReference type="NCBIfam" id="TIGR02407">
    <property type="entry name" value="ectoine_ectB"/>
    <property type="match status" value="1"/>
</dbReference>
<dbReference type="NCBIfam" id="TIGR00709">
    <property type="entry name" value="dat"/>
    <property type="match status" value="1"/>
</dbReference>
<keyword evidence="9 11" id="KW-0663">Pyridoxal phosphate</keyword>
<comment type="cofactor">
    <cofactor evidence="1 12">
        <name>pyridoxal 5'-phosphate</name>
        <dbReference type="ChEBI" id="CHEBI:597326"/>
    </cofactor>
</comment>
<dbReference type="SUPFAM" id="SSF53383">
    <property type="entry name" value="PLP-dependent transferases"/>
    <property type="match status" value="1"/>
</dbReference>
<evidence type="ECO:0000256" key="11">
    <source>
        <dbReference type="RuleBase" id="RU003560"/>
    </source>
</evidence>
<evidence type="ECO:0000256" key="7">
    <source>
        <dbReference type="ARBA" id="ARBA00022576"/>
    </source>
</evidence>
<feature type="region of interest" description="Disordered" evidence="13">
    <location>
        <begin position="412"/>
        <end position="446"/>
    </location>
</feature>